<dbReference type="Proteomes" id="UP000314294">
    <property type="component" value="Unassembled WGS sequence"/>
</dbReference>
<accession>A0A4Z2G0U4</accession>
<reference evidence="2 3" key="1">
    <citation type="submission" date="2019-03" db="EMBL/GenBank/DDBJ databases">
        <title>First draft genome of Liparis tanakae, snailfish: a comprehensive survey of snailfish specific genes.</title>
        <authorList>
            <person name="Kim W."/>
            <person name="Song I."/>
            <person name="Jeong J.-H."/>
            <person name="Kim D."/>
            <person name="Kim S."/>
            <person name="Ryu S."/>
            <person name="Song J.Y."/>
            <person name="Lee S.K."/>
        </authorList>
    </citation>
    <scope>NUCLEOTIDE SEQUENCE [LARGE SCALE GENOMIC DNA]</scope>
    <source>
        <tissue evidence="2">Muscle</tissue>
    </source>
</reference>
<comment type="caution">
    <text evidence="2">The sequence shown here is derived from an EMBL/GenBank/DDBJ whole genome shotgun (WGS) entry which is preliminary data.</text>
</comment>
<feature type="region of interest" description="Disordered" evidence="1">
    <location>
        <begin position="1"/>
        <end position="21"/>
    </location>
</feature>
<sequence>MDPTSHVKHMDPTSQPRPLGGVFSDPLLSLSLDGARVASEASVMVKMESEMLGLSSWASGAKLSCTICLALWQTGPWMAGVSVGRSKVSTVWVLEVSSSSLSRLL</sequence>
<name>A0A4Z2G0U4_9TELE</name>
<dbReference type="AlphaFoldDB" id="A0A4Z2G0U4"/>
<proteinExistence type="predicted"/>
<evidence type="ECO:0000256" key="1">
    <source>
        <dbReference type="SAM" id="MobiDB-lite"/>
    </source>
</evidence>
<evidence type="ECO:0000313" key="2">
    <source>
        <dbReference type="EMBL" id="TNN46132.1"/>
    </source>
</evidence>
<dbReference type="EMBL" id="SRLO01000806">
    <property type="protein sequence ID" value="TNN46132.1"/>
    <property type="molecule type" value="Genomic_DNA"/>
</dbReference>
<evidence type="ECO:0000313" key="3">
    <source>
        <dbReference type="Proteomes" id="UP000314294"/>
    </source>
</evidence>
<organism evidence="2 3">
    <name type="scientific">Liparis tanakae</name>
    <name type="common">Tanaka's snailfish</name>
    <dbReference type="NCBI Taxonomy" id="230148"/>
    <lineage>
        <taxon>Eukaryota</taxon>
        <taxon>Metazoa</taxon>
        <taxon>Chordata</taxon>
        <taxon>Craniata</taxon>
        <taxon>Vertebrata</taxon>
        <taxon>Euteleostomi</taxon>
        <taxon>Actinopterygii</taxon>
        <taxon>Neopterygii</taxon>
        <taxon>Teleostei</taxon>
        <taxon>Neoteleostei</taxon>
        <taxon>Acanthomorphata</taxon>
        <taxon>Eupercaria</taxon>
        <taxon>Perciformes</taxon>
        <taxon>Cottioidei</taxon>
        <taxon>Cottales</taxon>
        <taxon>Liparidae</taxon>
        <taxon>Liparis</taxon>
    </lineage>
</organism>
<gene>
    <name evidence="2" type="ORF">EYF80_043678</name>
</gene>
<keyword evidence="3" id="KW-1185">Reference proteome</keyword>
<protein>
    <submittedName>
        <fullName evidence="2">Uncharacterized protein</fullName>
    </submittedName>
</protein>